<dbReference type="Proteomes" id="UP000232003">
    <property type="component" value="Plasmid pNFSY08"/>
</dbReference>
<dbReference type="OrthoDB" id="501088at2"/>
<sequence length="1344" mass="134656">MSGLRFTRWGALAAIAVGVSFCTIDYANAQITPDGTLPNNSSVTREGNTFNITGGTQAGGNLFHSFGEFSVNTGGIASFNNALDIQNIITRVTGGSVSNIDGIIRTLGTANLFLINPNGIVFGKDAQLNIGGSFVGTTANALQFGNRGFFSATEQNIPSPLLSINPSALLFNQINQNAAIQNSSVAFAGTDPAGFNAFGLRVPDGKSLLLVGGNVSMNGGELNAYGGRVELGGLAAPEDVNLLFNEDNFSLKFPLNVTRAEVSLTNQARVYVKAAGGGNIAINARNIEILGRSFLDAGIAEGLGTPETVAGDITLNATGEIKIADSGIGNTVYLGAKGNGGNITIDSSGFSLRDGAGLFTSTYGQGNAGNITIDSGDLSLRDGAGLFASTYGQGNAGNVTVRALNAVDLVNTDIHSTVEAGGIGKGGNIDINAATLSLIDGAQLLTITRRASDTQSGGRGDAGDVNVNVTGAVNISGEKNGFSSGIRSLVGKGTVGNGGNITIDSGSFSLSDRAQLVASTYGQGNAGNVTVSAKKAVDLANVNIFSTVEAGSIGKGGNININAATLSLIDGAQLATITRGASDTQPAGRGDAGNVNVNVTGTVNISGEKNGLFSAILSSVGTGTVGNGGNITIDSGSFALSDRAGLEASTFGQGNAGNVTVRALDAVDLANANIFSTVEAGGIGKGGNIDINAATLSLIDGAQLLTIIREASDTQPAGRGDAGNVNVNVTGTVNISGEKNGSPSGIGSEVGTGTVGNGGNITIDSGSFSLSDRAQLIASTSGQGNAGNVIVRALDAVDLVDNAIILSTVEAGGVGKGGNIDINAATLSLTDGAQLLTITREASNTQPAGRGDAGNVNVKVTGAVDIAGQKNDFISGIFSLVDTGTVGNGGNITIDSGEFSLRDRAQLQASTYGQGNAGNVTVRAKNTVSLADASILSTVESGGVGKGGNIDINAATLSLTDGARLLTFTRGASDTQPPGQGNAGNVNVNVTGVVDITGEKNGFPSGISSRVDTGTVGNGGNITIDSGNFSLQDGALLTAETLGQGNAGTIKLNAAAQVNISGKSSNFNSGLFVNSQSPTGTAGDIIITSPRITLDNSGTLNAESASGNGGDINLETDLLLLRRGAQISTTAGTAEAGGDGGNINIDVPSGFIVAVPNENSNIAANAFSGAGGRVNIKANGIYGIEFRESPTLLSDITASSEFGTQGTVELNTPDIDPNSGLVALPTVAVDAQIAQGCYSPGYAQNSFIITGRGGLPPNPREAFSSNIVRPEWATLGPSNDINSQQTIKEKPPIPTPPAPIVEATGWGTNSKGEIVLTANASTGAPYKNWQQSPVTCSSAKSASN</sequence>
<keyword evidence="4" id="KW-0614">Plasmid</keyword>
<dbReference type="Gene3D" id="2.160.20.10">
    <property type="entry name" value="Single-stranded right-handed beta-helix, Pectin lyase-like"/>
    <property type="match status" value="3"/>
</dbReference>
<evidence type="ECO:0000256" key="1">
    <source>
        <dbReference type="SAM" id="MobiDB-lite"/>
    </source>
</evidence>
<dbReference type="SMART" id="SM00912">
    <property type="entry name" value="Haemagg_act"/>
    <property type="match status" value="1"/>
</dbReference>
<evidence type="ECO:0000313" key="5">
    <source>
        <dbReference type="Proteomes" id="UP000232003"/>
    </source>
</evidence>
<dbReference type="SUPFAM" id="SSF51126">
    <property type="entry name" value="Pectin lyase-like"/>
    <property type="match status" value="7"/>
</dbReference>
<organism evidence="4 5">
    <name type="scientific">Nostoc flagelliforme CCNUN1</name>
    <dbReference type="NCBI Taxonomy" id="2038116"/>
    <lineage>
        <taxon>Bacteria</taxon>
        <taxon>Bacillati</taxon>
        <taxon>Cyanobacteriota</taxon>
        <taxon>Cyanophyceae</taxon>
        <taxon>Nostocales</taxon>
        <taxon>Nostocaceae</taxon>
        <taxon>Nostoc</taxon>
    </lineage>
</organism>
<feature type="region of interest" description="Disordered" evidence="1">
    <location>
        <begin position="1325"/>
        <end position="1344"/>
    </location>
</feature>
<name>A0A2K8TBA8_9NOSO</name>
<keyword evidence="5" id="KW-1185">Reference proteome</keyword>
<feature type="domain" description="Filamentous haemagglutinin FhaB/tRNA nuclease CdiA-like TPS" evidence="3">
    <location>
        <begin position="33"/>
        <end position="145"/>
    </location>
</feature>
<dbReference type="Pfam" id="PF05860">
    <property type="entry name" value="TPS"/>
    <property type="match status" value="1"/>
</dbReference>
<dbReference type="InterPro" id="IPR012334">
    <property type="entry name" value="Pectin_lyas_fold"/>
</dbReference>
<dbReference type="RefSeq" id="WP_100904465.1">
    <property type="nucleotide sequence ID" value="NZ_CAWNNC010000009.1"/>
</dbReference>
<proteinExistence type="predicted"/>
<accession>A0A2K8TBA8</accession>
<geneLocation type="plasmid" evidence="5">
    <name>pnfsy08</name>
</geneLocation>
<feature type="region of interest" description="Disordered" evidence="1">
    <location>
        <begin position="1284"/>
        <end position="1306"/>
    </location>
</feature>
<evidence type="ECO:0000313" key="4">
    <source>
        <dbReference type="EMBL" id="AUB44988.1"/>
    </source>
</evidence>
<dbReference type="InterPro" id="IPR011050">
    <property type="entry name" value="Pectin_lyase_fold/virulence"/>
</dbReference>
<feature type="signal peptide" evidence="2">
    <location>
        <begin position="1"/>
        <end position="29"/>
    </location>
</feature>
<dbReference type="InterPro" id="IPR008638">
    <property type="entry name" value="FhaB/CdiA-like_TPS"/>
</dbReference>
<dbReference type="EMBL" id="CP024793">
    <property type="protein sequence ID" value="AUB44988.1"/>
    <property type="molecule type" value="Genomic_DNA"/>
</dbReference>
<protein>
    <submittedName>
        <fullName evidence="4">Large exoprotein involved in heme utilization or adhesion</fullName>
    </submittedName>
</protein>
<dbReference type="NCBIfam" id="TIGR01901">
    <property type="entry name" value="adhes_NPXG"/>
    <property type="match status" value="1"/>
</dbReference>
<keyword evidence="2" id="KW-0732">Signal</keyword>
<feature type="chain" id="PRO_5014927292" evidence="2">
    <location>
        <begin position="30"/>
        <end position="1344"/>
    </location>
</feature>
<evidence type="ECO:0000259" key="3">
    <source>
        <dbReference type="SMART" id="SM00912"/>
    </source>
</evidence>
<reference evidence="4 5" key="1">
    <citation type="submission" date="2017-11" db="EMBL/GenBank/DDBJ databases">
        <title>Complete genome of a free-living desiccation-tolerant cyanobacterium and its photosynthetic adaptation to extreme terrestrial habitat.</title>
        <authorList>
            <person name="Shang J."/>
        </authorList>
    </citation>
    <scope>NUCLEOTIDE SEQUENCE [LARGE SCALE GENOMIC DNA]</scope>
    <source>
        <strain evidence="4 5">CCNUN1</strain>
        <plasmid evidence="5">pnfsy08</plasmid>
    </source>
</reference>
<dbReference type="KEGG" id="nfl:COO91_11245"/>
<gene>
    <name evidence="4" type="ORF">COO91_11245</name>
</gene>
<evidence type="ECO:0000256" key="2">
    <source>
        <dbReference type="SAM" id="SignalP"/>
    </source>
</evidence>